<dbReference type="AlphaFoldDB" id="A0A9P4M635"/>
<dbReference type="GO" id="GO:0005634">
    <property type="term" value="C:nucleus"/>
    <property type="evidence" value="ECO:0007669"/>
    <property type="project" value="UniProtKB-SubCell"/>
</dbReference>
<dbReference type="PROSITE" id="PS50048">
    <property type="entry name" value="ZN2_CY6_FUNGAL_2"/>
    <property type="match status" value="1"/>
</dbReference>
<keyword evidence="1" id="KW-0539">Nucleus</keyword>
<organism evidence="4 5">
    <name type="scientific">Rhizodiscina lignyota</name>
    <dbReference type="NCBI Taxonomy" id="1504668"/>
    <lineage>
        <taxon>Eukaryota</taxon>
        <taxon>Fungi</taxon>
        <taxon>Dikarya</taxon>
        <taxon>Ascomycota</taxon>
        <taxon>Pezizomycotina</taxon>
        <taxon>Dothideomycetes</taxon>
        <taxon>Pleosporomycetidae</taxon>
        <taxon>Aulographales</taxon>
        <taxon>Rhizodiscinaceae</taxon>
        <taxon>Rhizodiscina</taxon>
    </lineage>
</organism>
<dbReference type="GO" id="GO:0003677">
    <property type="term" value="F:DNA binding"/>
    <property type="evidence" value="ECO:0007669"/>
    <property type="project" value="UniProtKB-KW"/>
</dbReference>
<dbReference type="GO" id="GO:0008270">
    <property type="term" value="F:zinc ion binding"/>
    <property type="evidence" value="ECO:0007669"/>
    <property type="project" value="InterPro"/>
</dbReference>
<proteinExistence type="predicted"/>
<dbReference type="Pfam" id="PF00172">
    <property type="entry name" value="Zn_clus"/>
    <property type="match status" value="1"/>
</dbReference>
<keyword evidence="5" id="KW-1185">Reference proteome</keyword>
<dbReference type="GO" id="GO:0000981">
    <property type="term" value="F:DNA-binding transcription factor activity, RNA polymerase II-specific"/>
    <property type="evidence" value="ECO:0007669"/>
    <property type="project" value="InterPro"/>
</dbReference>
<dbReference type="CDD" id="cd00067">
    <property type="entry name" value="GAL4"/>
    <property type="match status" value="1"/>
</dbReference>
<sequence length="481" mass="54722">MDQRQRVSKACDACKVRKVKCNGQQPCTQCSHLALRCIYAPKAIAPRKQGRRGGVISKYKETTSGSWSSSDASPVSPANHDRYDCAFFVDLIPDFMTAVYPVQPVMTEQEIHDSIQAMDNDQEAKSFALAFGGCTLNLTRTGVRRTPEVNQTIAFLASESIKARGPVMPNFQSSVRQALTSLFLHNCFMTMRDKDTAFFYMRDAISLIQLLRIDQMNSEDPPLSPPERSRRQRLYWEGFIHERFLAILDYRSVVLPPLQDLPEDDPTIPLSIQEGFNQIIKLFQLLDTEFLQNWLGNQSNLTPAWIERKDRELVGDSEGVPEGYALLTPMQRADLIVTKHWLRTLVWRLAMSNTLLSSQSSKECLSLLFPVRLSNQLRSEVPRISREDIEIHGSGIVQKLFEITDTIADVVIAIPAATVEETTRRVDDFDFLLRFVFTFSNLDHTRRRILEEKHEKIQQMLDRVKSPAPSIASPAGSDNPW</sequence>
<dbReference type="InterPro" id="IPR001138">
    <property type="entry name" value="Zn2Cys6_DnaBD"/>
</dbReference>
<dbReference type="Proteomes" id="UP000799772">
    <property type="component" value="Unassembled WGS sequence"/>
</dbReference>
<dbReference type="PROSITE" id="PS00463">
    <property type="entry name" value="ZN2_CY6_FUNGAL_1"/>
    <property type="match status" value="1"/>
</dbReference>
<evidence type="ECO:0000256" key="1">
    <source>
        <dbReference type="ARBA" id="ARBA00023242"/>
    </source>
</evidence>
<dbReference type="InterPro" id="IPR036864">
    <property type="entry name" value="Zn2-C6_fun-type_DNA-bd_sf"/>
</dbReference>
<dbReference type="SMART" id="SM00066">
    <property type="entry name" value="GAL4"/>
    <property type="match status" value="1"/>
</dbReference>
<protein>
    <recommendedName>
        <fullName evidence="3">Zn(2)-C6 fungal-type domain-containing protein</fullName>
    </recommendedName>
</protein>
<feature type="domain" description="Zn(2)-C6 fungal-type" evidence="3">
    <location>
        <begin position="10"/>
        <end position="39"/>
    </location>
</feature>
<dbReference type="EMBL" id="ML978134">
    <property type="protein sequence ID" value="KAF2094419.1"/>
    <property type="molecule type" value="Genomic_DNA"/>
</dbReference>
<reference evidence="4" key="1">
    <citation type="journal article" date="2020" name="Stud. Mycol.">
        <title>101 Dothideomycetes genomes: a test case for predicting lifestyles and emergence of pathogens.</title>
        <authorList>
            <person name="Haridas S."/>
            <person name="Albert R."/>
            <person name="Binder M."/>
            <person name="Bloem J."/>
            <person name="Labutti K."/>
            <person name="Salamov A."/>
            <person name="Andreopoulos B."/>
            <person name="Baker S."/>
            <person name="Barry K."/>
            <person name="Bills G."/>
            <person name="Bluhm B."/>
            <person name="Cannon C."/>
            <person name="Castanera R."/>
            <person name="Culley D."/>
            <person name="Daum C."/>
            <person name="Ezra D."/>
            <person name="Gonzalez J."/>
            <person name="Henrissat B."/>
            <person name="Kuo A."/>
            <person name="Liang C."/>
            <person name="Lipzen A."/>
            <person name="Lutzoni F."/>
            <person name="Magnuson J."/>
            <person name="Mondo S."/>
            <person name="Nolan M."/>
            <person name="Ohm R."/>
            <person name="Pangilinan J."/>
            <person name="Park H.-J."/>
            <person name="Ramirez L."/>
            <person name="Alfaro M."/>
            <person name="Sun H."/>
            <person name="Tritt A."/>
            <person name="Yoshinaga Y."/>
            <person name="Zwiers L.-H."/>
            <person name="Turgeon B."/>
            <person name="Goodwin S."/>
            <person name="Spatafora J."/>
            <person name="Crous P."/>
            <person name="Grigoriev I."/>
        </authorList>
    </citation>
    <scope>NUCLEOTIDE SEQUENCE</scope>
    <source>
        <strain evidence="4">CBS 133067</strain>
    </source>
</reference>
<dbReference type="CDD" id="cd12148">
    <property type="entry name" value="fungal_TF_MHR"/>
    <property type="match status" value="1"/>
</dbReference>
<gene>
    <name evidence="4" type="ORF">NA57DRAFT_80228</name>
</gene>
<name>A0A9P4M635_9PEZI</name>
<accession>A0A9P4M635</accession>
<evidence type="ECO:0000259" key="3">
    <source>
        <dbReference type="PROSITE" id="PS50048"/>
    </source>
</evidence>
<evidence type="ECO:0000256" key="2">
    <source>
        <dbReference type="SAM" id="MobiDB-lite"/>
    </source>
</evidence>
<evidence type="ECO:0000313" key="5">
    <source>
        <dbReference type="Proteomes" id="UP000799772"/>
    </source>
</evidence>
<dbReference type="Gene3D" id="4.10.240.10">
    <property type="entry name" value="Zn(2)-C6 fungal-type DNA-binding domain"/>
    <property type="match status" value="1"/>
</dbReference>
<dbReference type="SUPFAM" id="SSF57701">
    <property type="entry name" value="Zn2/Cys6 DNA-binding domain"/>
    <property type="match status" value="1"/>
</dbReference>
<evidence type="ECO:0000313" key="4">
    <source>
        <dbReference type="EMBL" id="KAF2094419.1"/>
    </source>
</evidence>
<feature type="region of interest" description="Disordered" evidence="2">
    <location>
        <begin position="461"/>
        <end position="481"/>
    </location>
</feature>
<comment type="caution">
    <text evidence="4">The sequence shown here is derived from an EMBL/GenBank/DDBJ whole genome shotgun (WGS) entry which is preliminary data.</text>
</comment>
<dbReference type="PANTHER" id="PTHR31668">
    <property type="entry name" value="GLUCOSE TRANSPORT TRANSCRIPTION REGULATOR RGT1-RELATED-RELATED"/>
    <property type="match status" value="1"/>
</dbReference>
<feature type="compositionally biased region" description="Low complexity" evidence="2">
    <location>
        <begin position="466"/>
        <end position="475"/>
    </location>
</feature>
<dbReference type="PANTHER" id="PTHR31668:SF24">
    <property type="entry name" value="TRANSCRIPTION FACTOR, PUTATIVE-RELATED"/>
    <property type="match status" value="1"/>
</dbReference>
<dbReference type="OrthoDB" id="2740448at2759"/>
<dbReference type="InterPro" id="IPR050797">
    <property type="entry name" value="Carb_Metab_Trans_Reg"/>
</dbReference>